<evidence type="ECO:0000256" key="3">
    <source>
        <dbReference type="SAM" id="Phobius"/>
    </source>
</evidence>
<organism evidence="4 5">
    <name type="scientific">Candidatus Acutalibacter ornithocaccae</name>
    <dbReference type="NCBI Taxonomy" id="2838416"/>
    <lineage>
        <taxon>Bacteria</taxon>
        <taxon>Bacillati</taxon>
        <taxon>Bacillota</taxon>
        <taxon>Clostridia</taxon>
        <taxon>Eubacteriales</taxon>
        <taxon>Acutalibacteraceae</taxon>
        <taxon>Acutalibacter</taxon>
    </lineage>
</organism>
<feature type="transmembrane region" description="Helical" evidence="3">
    <location>
        <begin position="242"/>
        <end position="261"/>
    </location>
</feature>
<evidence type="ECO:0000256" key="2">
    <source>
        <dbReference type="PIRSR" id="PIRSR605754-1"/>
    </source>
</evidence>
<proteinExistence type="predicted"/>
<dbReference type="GO" id="GO:0016787">
    <property type="term" value="F:hydrolase activity"/>
    <property type="evidence" value="ECO:0007669"/>
    <property type="project" value="UniProtKB-KW"/>
</dbReference>
<sequence>MTLILLLAVLLAGLSLLLYPMVADYWNSMHQSQAIASYQETVAEMDDETYEALWQAAGDYNSGLVGNADRFQPTQEEHQRYEELLDVSGSGVMGYVEIPSIDVSLPIYHGTSEEVLQVAVGHIEGSSLPVGGESTHCVISGHRGLPSARLFTDLDQLSEGDIFTLRVLDETLTYEVDQIHVVEPDDITQLEIVEGEDLCTLVTCTPYGVNSHRLLVRGHRVENREDGVMRIIADAMQIDPRFVAPVIGAPILLAALLVMILRPLRRRKRKG</sequence>
<evidence type="ECO:0000313" key="5">
    <source>
        <dbReference type="Proteomes" id="UP000824214"/>
    </source>
</evidence>
<feature type="active site" description="Proton donor/acceptor" evidence="2">
    <location>
        <position position="142"/>
    </location>
</feature>
<dbReference type="InterPro" id="IPR005754">
    <property type="entry name" value="Sortase"/>
</dbReference>
<dbReference type="EMBL" id="DWXZ01000162">
    <property type="protein sequence ID" value="HJB37918.1"/>
    <property type="molecule type" value="Genomic_DNA"/>
</dbReference>
<protein>
    <submittedName>
        <fullName evidence="4">Class C sortase</fullName>
    </submittedName>
</protein>
<name>A0A9D2LZ67_9FIRM</name>
<dbReference type="CDD" id="cd05827">
    <property type="entry name" value="Sortase_C"/>
    <property type="match status" value="1"/>
</dbReference>
<dbReference type="SUPFAM" id="SSF63817">
    <property type="entry name" value="Sortase"/>
    <property type="match status" value="1"/>
</dbReference>
<dbReference type="Pfam" id="PF04203">
    <property type="entry name" value="Sortase"/>
    <property type="match status" value="1"/>
</dbReference>
<keyword evidence="3" id="KW-1133">Transmembrane helix</keyword>
<accession>A0A9D2LZ67</accession>
<dbReference type="NCBIfam" id="NF033745">
    <property type="entry name" value="class_C_sortase"/>
    <property type="match status" value="1"/>
</dbReference>
<comment type="caution">
    <text evidence="4">The sequence shown here is derived from an EMBL/GenBank/DDBJ whole genome shotgun (WGS) entry which is preliminary data.</text>
</comment>
<feature type="active site" description="Acyl-thioester intermediate" evidence="2">
    <location>
        <position position="204"/>
    </location>
</feature>
<dbReference type="InterPro" id="IPR042002">
    <property type="entry name" value="Sortase_C"/>
</dbReference>
<reference evidence="4" key="1">
    <citation type="journal article" date="2021" name="PeerJ">
        <title>Extensive microbial diversity within the chicken gut microbiome revealed by metagenomics and culture.</title>
        <authorList>
            <person name="Gilroy R."/>
            <person name="Ravi A."/>
            <person name="Getino M."/>
            <person name="Pursley I."/>
            <person name="Horton D.L."/>
            <person name="Alikhan N.F."/>
            <person name="Baker D."/>
            <person name="Gharbi K."/>
            <person name="Hall N."/>
            <person name="Watson M."/>
            <person name="Adriaenssens E.M."/>
            <person name="Foster-Nyarko E."/>
            <person name="Jarju S."/>
            <person name="Secka A."/>
            <person name="Antonio M."/>
            <person name="Oren A."/>
            <person name="Chaudhuri R.R."/>
            <person name="La Ragione R."/>
            <person name="Hildebrand F."/>
            <person name="Pallen M.J."/>
        </authorList>
    </citation>
    <scope>NUCLEOTIDE SEQUENCE</scope>
    <source>
        <strain evidence="4">ChiBcolR8-3208</strain>
    </source>
</reference>
<keyword evidence="3" id="KW-0812">Transmembrane</keyword>
<evidence type="ECO:0000256" key="1">
    <source>
        <dbReference type="ARBA" id="ARBA00022801"/>
    </source>
</evidence>
<dbReference type="AlphaFoldDB" id="A0A9D2LZ67"/>
<keyword evidence="3" id="KW-0472">Membrane</keyword>
<dbReference type="InterPro" id="IPR023365">
    <property type="entry name" value="Sortase_dom-sf"/>
</dbReference>
<keyword evidence="1" id="KW-0378">Hydrolase</keyword>
<evidence type="ECO:0000313" key="4">
    <source>
        <dbReference type="EMBL" id="HJB37918.1"/>
    </source>
</evidence>
<dbReference type="Proteomes" id="UP000824214">
    <property type="component" value="Unassembled WGS sequence"/>
</dbReference>
<gene>
    <name evidence="4" type="ORF">H9942_07615</name>
</gene>
<reference evidence="4" key="2">
    <citation type="submission" date="2021-04" db="EMBL/GenBank/DDBJ databases">
        <authorList>
            <person name="Gilroy R."/>
        </authorList>
    </citation>
    <scope>NUCLEOTIDE SEQUENCE</scope>
    <source>
        <strain evidence="4">ChiBcolR8-3208</strain>
    </source>
</reference>
<dbReference type="NCBIfam" id="TIGR01076">
    <property type="entry name" value="sortase_fam"/>
    <property type="match status" value="1"/>
</dbReference>
<dbReference type="Gene3D" id="2.40.260.10">
    <property type="entry name" value="Sortase"/>
    <property type="match status" value="1"/>
</dbReference>